<keyword evidence="2" id="KW-1185">Reference proteome</keyword>
<protein>
    <submittedName>
        <fullName evidence="1">Uncharacterized protein</fullName>
    </submittedName>
</protein>
<gene>
    <name evidence="1" type="ORF">V6N12_062175</name>
</gene>
<evidence type="ECO:0000313" key="1">
    <source>
        <dbReference type="EMBL" id="KAK8574485.1"/>
    </source>
</evidence>
<dbReference type="Proteomes" id="UP001472677">
    <property type="component" value="Unassembled WGS sequence"/>
</dbReference>
<proteinExistence type="predicted"/>
<sequence>MRGLTVTRGKRLILTPGIRARSRVRVTQAGAGGVIVGIYSQHHPLLGRLTAPGTNRPTHGTSLMGVWVQLLSRMRELTVTRFGALAA</sequence>
<reference evidence="1 2" key="1">
    <citation type="journal article" date="2024" name="G3 (Bethesda)">
        <title>Genome assembly of Hibiscus sabdariffa L. provides insights into metabolisms of medicinal natural products.</title>
        <authorList>
            <person name="Kim T."/>
        </authorList>
    </citation>
    <scope>NUCLEOTIDE SEQUENCE [LARGE SCALE GENOMIC DNA]</scope>
    <source>
        <strain evidence="1">TK-2024</strain>
        <tissue evidence="1">Old leaves</tissue>
    </source>
</reference>
<name>A0ABR2F851_9ROSI</name>
<organism evidence="1 2">
    <name type="scientific">Hibiscus sabdariffa</name>
    <name type="common">roselle</name>
    <dbReference type="NCBI Taxonomy" id="183260"/>
    <lineage>
        <taxon>Eukaryota</taxon>
        <taxon>Viridiplantae</taxon>
        <taxon>Streptophyta</taxon>
        <taxon>Embryophyta</taxon>
        <taxon>Tracheophyta</taxon>
        <taxon>Spermatophyta</taxon>
        <taxon>Magnoliopsida</taxon>
        <taxon>eudicotyledons</taxon>
        <taxon>Gunneridae</taxon>
        <taxon>Pentapetalae</taxon>
        <taxon>rosids</taxon>
        <taxon>malvids</taxon>
        <taxon>Malvales</taxon>
        <taxon>Malvaceae</taxon>
        <taxon>Malvoideae</taxon>
        <taxon>Hibiscus</taxon>
    </lineage>
</organism>
<comment type="caution">
    <text evidence="1">The sequence shown here is derived from an EMBL/GenBank/DDBJ whole genome shotgun (WGS) entry which is preliminary data.</text>
</comment>
<dbReference type="EMBL" id="JBBPBM010000007">
    <property type="protein sequence ID" value="KAK8574485.1"/>
    <property type="molecule type" value="Genomic_DNA"/>
</dbReference>
<evidence type="ECO:0000313" key="2">
    <source>
        <dbReference type="Proteomes" id="UP001472677"/>
    </source>
</evidence>
<accession>A0ABR2F851</accession>